<evidence type="ECO:0000313" key="3">
    <source>
        <dbReference type="EMBL" id="RZB32651.1"/>
    </source>
</evidence>
<accession>A0A8B3S372</accession>
<name>A0A8B3S372_9EURY</name>
<evidence type="ECO:0000259" key="2">
    <source>
        <dbReference type="PROSITE" id="PS51178"/>
    </source>
</evidence>
<feature type="compositionally biased region" description="Basic residues" evidence="1">
    <location>
        <begin position="354"/>
        <end position="366"/>
    </location>
</feature>
<dbReference type="SMART" id="SM00740">
    <property type="entry name" value="PASTA"/>
    <property type="match status" value="3"/>
</dbReference>
<organism evidence="3 4">
    <name type="scientific">Candidatus Argoarchaeum ethanivorans</name>
    <dbReference type="NCBI Taxonomy" id="2608793"/>
    <lineage>
        <taxon>Archaea</taxon>
        <taxon>Methanobacteriati</taxon>
        <taxon>Methanobacteriota</taxon>
        <taxon>Stenosarchaea group</taxon>
        <taxon>Methanomicrobia</taxon>
        <taxon>Methanosarcinales</taxon>
        <taxon>Methanosarcinales incertae sedis</taxon>
        <taxon>GOM Arc I cluster</taxon>
        <taxon>Candidatus Argoarchaeum</taxon>
    </lineage>
</organism>
<dbReference type="EMBL" id="RPGO01000005">
    <property type="protein sequence ID" value="RZB32651.1"/>
    <property type="molecule type" value="Genomic_DNA"/>
</dbReference>
<feature type="domain" description="PASTA" evidence="2">
    <location>
        <begin position="193"/>
        <end position="262"/>
    </location>
</feature>
<evidence type="ECO:0000313" key="4">
    <source>
        <dbReference type="Proteomes" id="UP000291831"/>
    </source>
</evidence>
<gene>
    <name evidence="3" type="ORF">AEth_00329</name>
</gene>
<evidence type="ECO:0000256" key="1">
    <source>
        <dbReference type="SAM" id="MobiDB-lite"/>
    </source>
</evidence>
<dbReference type="Proteomes" id="UP000291831">
    <property type="component" value="Unassembled WGS sequence"/>
</dbReference>
<dbReference type="Pfam" id="PF03793">
    <property type="entry name" value="PASTA"/>
    <property type="match status" value="3"/>
</dbReference>
<dbReference type="CDD" id="cd06577">
    <property type="entry name" value="PASTA_pknB"/>
    <property type="match status" value="3"/>
</dbReference>
<dbReference type="Gene3D" id="3.30.10.20">
    <property type="match status" value="3"/>
</dbReference>
<proteinExistence type="predicted"/>
<dbReference type="AlphaFoldDB" id="A0A8B3S372"/>
<sequence length="366" mass="41033">MVEDYRVKYDSLHRNFIAKEAEIGELKTNVKRLQLERSNIPPDRLISSFGDALEKMQIALSEKSTRVKYLVSDMEVELKANVAFNDDKNEISYQLPKLDDTLPPENLSTIRFRIKMLPGEEVSGEEIFDYDEVPNLHDLMLDDAKYQITSKGFTVGEISYEGTNRVEPGVVLSQIPSPFSLAAPKSPVDITIAESTLKLTKVPNLTGLSLEEAEEVLKSINLEKGNITERKSESPPNTVISQSVKADEEVEIATVIDLVVAKEKEKPVDVKLTKVPNLTGLSLEEAEEVLKSINLEKGKITERKSESPPNTVIKQSIEANKEVKIGSMINIVIAAKQRKIDPRLRRSQTNLRRTNPRKTNKNVKAL</sequence>
<comment type="caution">
    <text evidence="3">The sequence shown here is derived from an EMBL/GenBank/DDBJ whole genome shotgun (WGS) entry which is preliminary data.</text>
</comment>
<feature type="domain" description="PASTA" evidence="2">
    <location>
        <begin position="269"/>
        <end position="335"/>
    </location>
</feature>
<feature type="region of interest" description="Disordered" evidence="1">
    <location>
        <begin position="344"/>
        <end position="366"/>
    </location>
</feature>
<reference evidence="4" key="1">
    <citation type="submission" date="2019-01" db="EMBL/GenBank/DDBJ databases">
        <title>Anaerobic oxidation of ethane by archaea from a marine hydrocarbon seep.</title>
        <authorList>
            <person name="Musat F."/>
        </authorList>
    </citation>
    <scope>NUCLEOTIDE SEQUENCE [LARGE SCALE GENOMIC DNA]</scope>
</reference>
<protein>
    <recommendedName>
        <fullName evidence="2">PASTA domain-containing protein</fullName>
    </recommendedName>
</protein>
<dbReference type="InterPro" id="IPR005543">
    <property type="entry name" value="PASTA_dom"/>
</dbReference>
<dbReference type="PROSITE" id="PS51178">
    <property type="entry name" value="PASTA"/>
    <property type="match status" value="2"/>
</dbReference>